<evidence type="ECO:0000313" key="2">
    <source>
        <dbReference type="Proteomes" id="UP001598352"/>
    </source>
</evidence>
<dbReference type="Proteomes" id="UP001598352">
    <property type="component" value="Unassembled WGS sequence"/>
</dbReference>
<dbReference type="RefSeq" id="WP_366071245.1">
    <property type="nucleotide sequence ID" value="NZ_JBFBIQ010000030.1"/>
</dbReference>
<dbReference type="EMBL" id="JBHXKZ010000018">
    <property type="protein sequence ID" value="MFD4825144.1"/>
    <property type="molecule type" value="Genomic_DNA"/>
</dbReference>
<evidence type="ECO:0000313" key="1">
    <source>
        <dbReference type="EMBL" id="MFD4825144.1"/>
    </source>
</evidence>
<gene>
    <name evidence="1" type="ORF">ACFWOQ_21475</name>
</gene>
<reference evidence="1 2" key="1">
    <citation type="submission" date="2024-09" db="EMBL/GenBank/DDBJ databases">
        <title>The Natural Products Discovery Center: Release of the First 8490 Sequenced Strains for Exploring Actinobacteria Biosynthetic Diversity.</title>
        <authorList>
            <person name="Kalkreuter E."/>
            <person name="Kautsar S.A."/>
            <person name="Yang D."/>
            <person name="Bader C.D."/>
            <person name="Teijaro C.N."/>
            <person name="Fluegel L."/>
            <person name="Davis C.M."/>
            <person name="Simpson J.R."/>
            <person name="Lauterbach L."/>
            <person name="Steele A.D."/>
            <person name="Gui C."/>
            <person name="Meng S."/>
            <person name="Li G."/>
            <person name="Viehrig K."/>
            <person name="Ye F."/>
            <person name="Su P."/>
            <person name="Kiefer A.F."/>
            <person name="Nichols A."/>
            <person name="Cepeda A.J."/>
            <person name="Yan W."/>
            <person name="Fan B."/>
            <person name="Jiang Y."/>
            <person name="Adhikari A."/>
            <person name="Zheng C.-J."/>
            <person name="Schuster L."/>
            <person name="Cowan T.M."/>
            <person name="Smanski M.J."/>
            <person name="Chevrette M.G."/>
            <person name="De Carvalho L.P.S."/>
            <person name="Shen B."/>
        </authorList>
    </citation>
    <scope>NUCLEOTIDE SEQUENCE [LARGE SCALE GENOMIC DNA]</scope>
    <source>
        <strain evidence="1 2">NPDC058428</strain>
    </source>
</reference>
<name>A0ABW6F686_9ACTN</name>
<comment type="caution">
    <text evidence="1">The sequence shown here is derived from an EMBL/GenBank/DDBJ whole genome shotgun (WGS) entry which is preliminary data.</text>
</comment>
<sequence length="43" mass="4508">MMIELLLPGPGCSPRMRGVVPAGMQVTVERELLPASVGMVPTS</sequence>
<proteinExistence type="predicted"/>
<organism evidence="1 2">
    <name type="scientific">Streptomyces rubiginosohelvolus</name>
    <dbReference type="NCBI Taxonomy" id="67362"/>
    <lineage>
        <taxon>Bacteria</taxon>
        <taxon>Bacillati</taxon>
        <taxon>Actinomycetota</taxon>
        <taxon>Actinomycetes</taxon>
        <taxon>Kitasatosporales</taxon>
        <taxon>Streptomycetaceae</taxon>
        <taxon>Streptomyces</taxon>
    </lineage>
</organism>
<accession>A0ABW6F686</accession>
<keyword evidence="2" id="KW-1185">Reference proteome</keyword>
<protein>
    <submittedName>
        <fullName evidence="1">Uncharacterized protein</fullName>
    </submittedName>
</protein>